<protein>
    <submittedName>
        <fullName evidence="2">Uncharacterized protein</fullName>
    </submittedName>
</protein>
<feature type="compositionally biased region" description="Basic and acidic residues" evidence="1">
    <location>
        <begin position="78"/>
        <end position="88"/>
    </location>
</feature>
<dbReference type="AlphaFoldDB" id="V4A5N0"/>
<evidence type="ECO:0000256" key="1">
    <source>
        <dbReference type="SAM" id="MobiDB-lite"/>
    </source>
</evidence>
<name>V4A5N0_LOTGI</name>
<feature type="non-terminal residue" evidence="2">
    <location>
        <position position="133"/>
    </location>
</feature>
<feature type="compositionally biased region" description="Basic and acidic residues" evidence="1">
    <location>
        <begin position="96"/>
        <end position="106"/>
    </location>
</feature>
<dbReference type="GeneID" id="20239683"/>
<dbReference type="EMBL" id="KB202444">
    <property type="protein sequence ID" value="ESO90310.1"/>
    <property type="molecule type" value="Genomic_DNA"/>
</dbReference>
<dbReference type="KEGG" id="lgi:LOTGIDRAFT_164227"/>
<dbReference type="HOGENOM" id="CLU_1911896_0_0_1"/>
<dbReference type="RefSeq" id="XP_009058982.1">
    <property type="nucleotide sequence ID" value="XM_009060734.1"/>
</dbReference>
<evidence type="ECO:0000313" key="3">
    <source>
        <dbReference type="Proteomes" id="UP000030746"/>
    </source>
</evidence>
<keyword evidence="3" id="KW-1185">Reference proteome</keyword>
<proteinExistence type="predicted"/>
<reference evidence="2 3" key="1">
    <citation type="journal article" date="2013" name="Nature">
        <title>Insights into bilaterian evolution from three spiralian genomes.</title>
        <authorList>
            <person name="Simakov O."/>
            <person name="Marletaz F."/>
            <person name="Cho S.J."/>
            <person name="Edsinger-Gonzales E."/>
            <person name="Havlak P."/>
            <person name="Hellsten U."/>
            <person name="Kuo D.H."/>
            <person name="Larsson T."/>
            <person name="Lv J."/>
            <person name="Arendt D."/>
            <person name="Savage R."/>
            <person name="Osoegawa K."/>
            <person name="de Jong P."/>
            <person name="Grimwood J."/>
            <person name="Chapman J.A."/>
            <person name="Shapiro H."/>
            <person name="Aerts A."/>
            <person name="Otillar R.P."/>
            <person name="Terry A.Y."/>
            <person name="Boore J.L."/>
            <person name="Grigoriev I.V."/>
            <person name="Lindberg D.R."/>
            <person name="Seaver E.C."/>
            <person name="Weisblat D.A."/>
            <person name="Putnam N.H."/>
            <person name="Rokhsar D.S."/>
        </authorList>
    </citation>
    <scope>NUCLEOTIDE SEQUENCE [LARGE SCALE GENOMIC DNA]</scope>
</reference>
<organism evidence="2 3">
    <name type="scientific">Lottia gigantea</name>
    <name type="common">Giant owl limpet</name>
    <dbReference type="NCBI Taxonomy" id="225164"/>
    <lineage>
        <taxon>Eukaryota</taxon>
        <taxon>Metazoa</taxon>
        <taxon>Spiralia</taxon>
        <taxon>Lophotrochozoa</taxon>
        <taxon>Mollusca</taxon>
        <taxon>Gastropoda</taxon>
        <taxon>Patellogastropoda</taxon>
        <taxon>Lottioidea</taxon>
        <taxon>Lottiidae</taxon>
        <taxon>Lottia</taxon>
    </lineage>
</organism>
<accession>V4A5N0</accession>
<feature type="region of interest" description="Disordered" evidence="1">
    <location>
        <begin position="78"/>
        <end position="117"/>
    </location>
</feature>
<dbReference type="Proteomes" id="UP000030746">
    <property type="component" value="Unassembled WGS sequence"/>
</dbReference>
<evidence type="ECO:0000313" key="2">
    <source>
        <dbReference type="EMBL" id="ESO90310.1"/>
    </source>
</evidence>
<sequence>MTLYEKMRRLHRHFKDLKIVTWFASLLPDRFTKRPLKQPSFRKWSASIVFVATEYKLDFNLAELPEYSGGFELKRNKSNESLDSRTVSESEAGDQDPEKAPHRMDSEEAGDYSDVHRIYNIDNDVPETFPQNE</sequence>
<gene>
    <name evidence="2" type="ORF">LOTGIDRAFT_164227</name>
</gene>
<dbReference type="CTD" id="20239683"/>